<dbReference type="InterPro" id="IPR006683">
    <property type="entry name" value="Thioestr_dom"/>
</dbReference>
<keyword evidence="4" id="KW-1185">Reference proteome</keyword>
<protein>
    <submittedName>
        <fullName evidence="3">PaaI family thioesterase</fullName>
        <ecNumber evidence="3">3.1.2.-</ecNumber>
    </submittedName>
</protein>
<evidence type="ECO:0000313" key="4">
    <source>
        <dbReference type="Proteomes" id="UP001596395"/>
    </source>
</evidence>
<proteinExistence type="predicted"/>
<dbReference type="RefSeq" id="WP_336348999.1">
    <property type="nucleotide sequence ID" value="NZ_JAZAQL010000001.1"/>
</dbReference>
<dbReference type="NCBIfam" id="TIGR00369">
    <property type="entry name" value="unchar_dom_1"/>
    <property type="match status" value="1"/>
</dbReference>
<dbReference type="Proteomes" id="UP001596395">
    <property type="component" value="Unassembled WGS sequence"/>
</dbReference>
<reference evidence="3 4" key="1">
    <citation type="journal article" date="2019" name="Int. J. Syst. Evol. Microbiol.">
        <title>The Global Catalogue of Microorganisms (GCM) 10K type strain sequencing project: providing services to taxonomists for standard genome sequencing and annotation.</title>
        <authorList>
            <consortium name="The Broad Institute Genomics Platform"/>
            <consortium name="The Broad Institute Genome Sequencing Center for Infectious Disease"/>
            <person name="Wu L."/>
            <person name="Ma J."/>
        </authorList>
    </citation>
    <scope>NUCLEOTIDE SEQUENCE [LARGE SCALE GENOMIC DNA]</scope>
    <source>
        <strain evidence="3 4">GX26</strain>
    </source>
</reference>
<evidence type="ECO:0000259" key="2">
    <source>
        <dbReference type="Pfam" id="PF03061"/>
    </source>
</evidence>
<evidence type="ECO:0000256" key="1">
    <source>
        <dbReference type="ARBA" id="ARBA00022801"/>
    </source>
</evidence>
<feature type="domain" description="Thioesterase" evidence="2">
    <location>
        <begin position="46"/>
        <end position="116"/>
    </location>
</feature>
<evidence type="ECO:0000313" key="3">
    <source>
        <dbReference type="EMBL" id="MFC6952000.1"/>
    </source>
</evidence>
<dbReference type="CDD" id="cd03443">
    <property type="entry name" value="PaaI_thioesterase"/>
    <property type="match status" value="1"/>
</dbReference>
<dbReference type="GO" id="GO:0016787">
    <property type="term" value="F:hydrolase activity"/>
    <property type="evidence" value="ECO:0007669"/>
    <property type="project" value="UniProtKB-KW"/>
</dbReference>
<keyword evidence="1 3" id="KW-0378">Hydrolase</keyword>
<dbReference type="EMBL" id="JBHSXN010000001">
    <property type="protein sequence ID" value="MFC6952000.1"/>
    <property type="molecule type" value="Genomic_DNA"/>
</dbReference>
<dbReference type="Pfam" id="PF03061">
    <property type="entry name" value="4HBT"/>
    <property type="match status" value="1"/>
</dbReference>
<dbReference type="PANTHER" id="PTHR43240">
    <property type="entry name" value="1,4-DIHYDROXY-2-NAPHTHOYL-COA THIOESTERASE 1"/>
    <property type="match status" value="1"/>
</dbReference>
<accession>A0ABD5V8T8</accession>
<name>A0ABD5V8T8_9EURY</name>
<dbReference type="EC" id="3.1.2.-" evidence="3"/>
<dbReference type="Gene3D" id="3.10.129.10">
    <property type="entry name" value="Hotdog Thioesterase"/>
    <property type="match status" value="1"/>
</dbReference>
<dbReference type="SUPFAM" id="SSF54637">
    <property type="entry name" value="Thioesterase/thiol ester dehydrase-isomerase"/>
    <property type="match status" value="1"/>
</dbReference>
<sequence length="144" mass="15107">MDLADIMSQIPYCRHLGIEVTAAEDGHAEGELAFDDHHSSVPGSDVAHGAVVHGLADTVAGAAVISLHHKPTPTIDIRFDHLAPARGDLHAEADVRKDGDTVAVADVRITHDDTLVATARGTFKTAGDVDGSAWSESARLDDAE</sequence>
<dbReference type="PANTHER" id="PTHR43240:SF20">
    <property type="entry name" value="MEDIUM_LONG-CHAIN ACYL-COA THIOESTERASE YIGI"/>
    <property type="match status" value="1"/>
</dbReference>
<dbReference type="InterPro" id="IPR029069">
    <property type="entry name" value="HotDog_dom_sf"/>
</dbReference>
<organism evidence="3 4">
    <name type="scientific">Halorubellus litoreus</name>
    <dbReference type="NCBI Taxonomy" id="755308"/>
    <lineage>
        <taxon>Archaea</taxon>
        <taxon>Methanobacteriati</taxon>
        <taxon>Methanobacteriota</taxon>
        <taxon>Stenosarchaea group</taxon>
        <taxon>Halobacteria</taxon>
        <taxon>Halobacteriales</taxon>
        <taxon>Halorubellaceae</taxon>
        <taxon>Halorubellus</taxon>
    </lineage>
</organism>
<gene>
    <name evidence="3" type="ORF">ACFQGB_03910</name>
</gene>
<dbReference type="AlphaFoldDB" id="A0ABD5V8T8"/>
<comment type="caution">
    <text evidence="3">The sequence shown here is derived from an EMBL/GenBank/DDBJ whole genome shotgun (WGS) entry which is preliminary data.</text>
</comment>
<dbReference type="InterPro" id="IPR003736">
    <property type="entry name" value="PAAI_dom"/>
</dbReference>